<comment type="caution">
    <text evidence="3">The sequence shown here is derived from an EMBL/GenBank/DDBJ whole genome shotgun (WGS) entry which is preliminary data.</text>
</comment>
<evidence type="ECO:0000259" key="2">
    <source>
        <dbReference type="PROSITE" id="PS51272"/>
    </source>
</evidence>
<keyword evidence="4" id="KW-1185">Reference proteome</keyword>
<dbReference type="PANTHER" id="PTHR43308">
    <property type="entry name" value="OUTER MEMBRANE PROTEIN ALPHA-RELATED"/>
    <property type="match status" value="1"/>
</dbReference>
<dbReference type="RefSeq" id="WP_039211410.1">
    <property type="nucleotide sequence ID" value="NZ_JSCE01000228.1"/>
</dbReference>
<sequence>LVVGAASTTFAAANPFADVPADHWAYDAVSELQAKGVVNGYAVDNTFRGNQNMTRYEMAQIVAKAMAKVESGDAATKAMVDKLAAEFRDELANLGVRMDDLEARMDNVKHSGFIRYRYARNTGDFDGVDPTNIIRFRLNSAVKINDKVDGFARFETDHSVNHDATSDNNRLERLWVHGKVGTTNIYAGKINPHDAVTSLGHGIMLDGAMTGAQVTFNKGAVSWTIDAGTTHSTDAYGNAPAFGVIGHATKIVGTHVDYKKGNFDAAIGYYNFSNKDGLREIYNADFAHWGVWGIGLGYQFGKDFYLTGDYVRANKAVNNADGEQLDKDGWNVQLNYKGAKESQPKSWGAYVGYQKLSPTATPFPTYDTVFNNNTKGWKVGVDYTFMKNIVGSIQYFDGKVIKGGQNDKARRIFGQLTFSF</sequence>
<organism evidence="3 4">
    <name type="scientific">Anaerovibrio lipolyticus</name>
    <dbReference type="NCBI Taxonomy" id="82374"/>
    <lineage>
        <taxon>Bacteria</taxon>
        <taxon>Bacillati</taxon>
        <taxon>Bacillota</taxon>
        <taxon>Negativicutes</taxon>
        <taxon>Selenomonadales</taxon>
        <taxon>Selenomonadaceae</taxon>
        <taxon>Anaerovibrio</taxon>
    </lineage>
</organism>
<dbReference type="InterPro" id="IPR032638">
    <property type="entry name" value="Porin_5"/>
</dbReference>
<dbReference type="Proteomes" id="UP000030993">
    <property type="component" value="Unassembled WGS sequence"/>
</dbReference>
<dbReference type="Pfam" id="PF00395">
    <property type="entry name" value="SLH"/>
    <property type="match status" value="1"/>
</dbReference>
<evidence type="ECO:0000313" key="3">
    <source>
        <dbReference type="EMBL" id="KHM50291.1"/>
    </source>
</evidence>
<keyword evidence="1" id="KW-0175">Coiled coil</keyword>
<reference evidence="3 4" key="1">
    <citation type="journal article" date="2013" name="PLoS ONE">
        <title>Identification and characterization of three novel lipases belonging to families II and V from Anaerovibrio lipolyticus 5ST.</title>
        <authorList>
            <person name="Prive F."/>
            <person name="Kaderbhai N.N."/>
            <person name="Girdwood S."/>
            <person name="Worgan H.J."/>
            <person name="Pinloche E."/>
            <person name="Scollan N.D."/>
            <person name="Huws S.A."/>
            <person name="Newbold C.J."/>
        </authorList>
    </citation>
    <scope>NUCLEOTIDE SEQUENCE [LARGE SCALE GENOMIC DNA]</scope>
    <source>
        <strain evidence="3 4">5S</strain>
    </source>
</reference>
<feature type="coiled-coil region" evidence="1">
    <location>
        <begin position="84"/>
        <end position="111"/>
    </location>
</feature>
<protein>
    <recommendedName>
        <fullName evidence="2">SLH domain-containing protein</fullName>
    </recommendedName>
</protein>
<evidence type="ECO:0000313" key="4">
    <source>
        <dbReference type="Proteomes" id="UP000030993"/>
    </source>
</evidence>
<dbReference type="InterPro" id="IPR023614">
    <property type="entry name" value="Porin_dom_sf"/>
</dbReference>
<feature type="domain" description="SLH" evidence="2">
    <location>
        <begin position="12"/>
        <end position="76"/>
    </location>
</feature>
<feature type="non-terminal residue" evidence="3">
    <location>
        <position position="1"/>
    </location>
</feature>
<dbReference type="InterPro" id="IPR001119">
    <property type="entry name" value="SLH_dom"/>
</dbReference>
<evidence type="ECO:0000256" key="1">
    <source>
        <dbReference type="SAM" id="Coils"/>
    </source>
</evidence>
<accession>A0A0B2JUR3</accession>
<dbReference type="PROSITE" id="PS51272">
    <property type="entry name" value="SLH"/>
    <property type="match status" value="1"/>
</dbReference>
<dbReference type="AlphaFoldDB" id="A0A0B2JUR3"/>
<dbReference type="Gene3D" id="2.40.160.10">
    <property type="entry name" value="Porin"/>
    <property type="match status" value="1"/>
</dbReference>
<proteinExistence type="predicted"/>
<dbReference type="InterPro" id="IPR051465">
    <property type="entry name" value="Cell_Envelope_Struct_Comp"/>
</dbReference>
<dbReference type="STRING" id="82374.NZ47_12345"/>
<dbReference type="Pfam" id="PF16930">
    <property type="entry name" value="Porin_5"/>
    <property type="match status" value="1"/>
</dbReference>
<name>A0A0B2JUR3_9FIRM</name>
<gene>
    <name evidence="3" type="ORF">NZ47_12345</name>
</gene>
<dbReference type="SUPFAM" id="SSF56935">
    <property type="entry name" value="Porins"/>
    <property type="match status" value="1"/>
</dbReference>
<dbReference type="PANTHER" id="PTHR43308:SF1">
    <property type="entry name" value="OUTER MEMBRANE PROTEIN ALPHA"/>
    <property type="match status" value="1"/>
</dbReference>
<dbReference type="EMBL" id="JSCE01000228">
    <property type="protein sequence ID" value="KHM50291.1"/>
    <property type="molecule type" value="Genomic_DNA"/>
</dbReference>